<dbReference type="Proteomes" id="UP000761264">
    <property type="component" value="Unassembled WGS sequence"/>
</dbReference>
<dbReference type="PANTHER" id="PTHR33643">
    <property type="entry name" value="UREASE ACCESSORY PROTEIN D"/>
    <property type="match status" value="1"/>
</dbReference>
<dbReference type="RefSeq" id="WP_167224795.1">
    <property type="nucleotide sequence ID" value="NZ_JAAQPH010000008.1"/>
</dbReference>
<comment type="subcellular location">
    <subcellularLocation>
        <location evidence="3">Cytoplasm</location>
    </subcellularLocation>
</comment>
<evidence type="ECO:0000313" key="4">
    <source>
        <dbReference type="EMBL" id="NIA69322.1"/>
    </source>
</evidence>
<evidence type="ECO:0000256" key="3">
    <source>
        <dbReference type="HAMAP-Rule" id="MF_01384"/>
    </source>
</evidence>
<proteinExistence type="inferred from homology"/>
<dbReference type="AlphaFoldDB" id="A0A967EXP4"/>
<dbReference type="Pfam" id="PF01774">
    <property type="entry name" value="UreD"/>
    <property type="match status" value="1"/>
</dbReference>
<dbReference type="PANTHER" id="PTHR33643:SF1">
    <property type="entry name" value="UREASE ACCESSORY PROTEIN D"/>
    <property type="match status" value="1"/>
</dbReference>
<keyword evidence="2 3" id="KW-0143">Chaperone</keyword>
<organism evidence="4 5">
    <name type="scientific">Pelagibius litoralis</name>
    <dbReference type="NCBI Taxonomy" id="374515"/>
    <lineage>
        <taxon>Bacteria</taxon>
        <taxon>Pseudomonadati</taxon>
        <taxon>Pseudomonadota</taxon>
        <taxon>Alphaproteobacteria</taxon>
        <taxon>Rhodospirillales</taxon>
        <taxon>Rhodovibrionaceae</taxon>
        <taxon>Pelagibius</taxon>
    </lineage>
</organism>
<dbReference type="HAMAP" id="MF_01384">
    <property type="entry name" value="UreD"/>
    <property type="match status" value="1"/>
</dbReference>
<dbReference type="GO" id="GO:0005737">
    <property type="term" value="C:cytoplasm"/>
    <property type="evidence" value="ECO:0007669"/>
    <property type="project" value="UniProtKB-SubCell"/>
</dbReference>
<evidence type="ECO:0000256" key="1">
    <source>
        <dbReference type="ARBA" id="ARBA00007177"/>
    </source>
</evidence>
<name>A0A967EXP4_9PROT</name>
<comment type="similarity">
    <text evidence="1 3">Belongs to the UreD family.</text>
</comment>
<protein>
    <recommendedName>
        <fullName evidence="3">Urease accessory protein UreD</fullName>
    </recommendedName>
</protein>
<evidence type="ECO:0000313" key="5">
    <source>
        <dbReference type="Proteomes" id="UP000761264"/>
    </source>
</evidence>
<dbReference type="EMBL" id="JAAQPH010000008">
    <property type="protein sequence ID" value="NIA69322.1"/>
    <property type="molecule type" value="Genomic_DNA"/>
</dbReference>
<gene>
    <name evidence="3" type="primary">ureD</name>
    <name evidence="4" type="ORF">HBA54_12035</name>
</gene>
<keyword evidence="5" id="KW-1185">Reference proteome</keyword>
<reference evidence="4" key="1">
    <citation type="submission" date="2020-03" db="EMBL/GenBank/DDBJ databases">
        <title>Genome of Pelagibius litoralis DSM 21314T.</title>
        <authorList>
            <person name="Wang G."/>
        </authorList>
    </citation>
    <scope>NUCLEOTIDE SEQUENCE</scope>
    <source>
        <strain evidence="4">DSM 21314</strain>
    </source>
</reference>
<dbReference type="GO" id="GO:0016151">
    <property type="term" value="F:nickel cation binding"/>
    <property type="evidence" value="ECO:0007669"/>
    <property type="project" value="UniProtKB-UniRule"/>
</dbReference>
<comment type="function">
    <text evidence="3">Required for maturation of urease via the functional incorporation of the urease nickel metallocenter.</text>
</comment>
<evidence type="ECO:0000256" key="2">
    <source>
        <dbReference type="ARBA" id="ARBA00023186"/>
    </source>
</evidence>
<keyword evidence="3" id="KW-0963">Cytoplasm</keyword>
<dbReference type="InterPro" id="IPR002669">
    <property type="entry name" value="UreD"/>
</dbReference>
<comment type="caution">
    <text evidence="4">The sequence shown here is derived from an EMBL/GenBank/DDBJ whole genome shotgun (WGS) entry which is preliminary data.</text>
</comment>
<sequence length="297" mass="31602">MSVATSPSDFLPVEPAAAPVVALRRAAVRGEAALSVRAEAGVTRLVDLHQRDPLSLRLPRPARGDIFEASLITTSGGIVGGDCLDVAVTADADAQLRVYPQAAEKVYRSIGADSRIGVSLRASPGAWLEWLPQETILFEGARLRRETRLEVEAGSRVLAGEFLVFGRSASGETLTRGLIRDAWQLHSGGRLVWADALHLEGDLQRPLVSSACLGGVTAFASVIFVADDAAEQLAALRDLLPEEDEGSRHALTAVNGVIVGRFLGEARAVRGSYGGFWAAARAYLAGLPAELPRLWHL</sequence>
<keyword evidence="3" id="KW-0996">Nickel insertion</keyword>
<comment type="subunit">
    <text evidence="3">UreD, UreF and UreG form a complex that acts as a GTP-hydrolysis-dependent molecular chaperone, activating the urease apoprotein by helping to assemble the nickel containing metallocenter of UreC. The UreE protein probably delivers the nickel.</text>
</comment>
<accession>A0A967EXP4</accession>